<gene>
    <name evidence="1" type="ORF">FCNABNJO_00012</name>
</gene>
<organism evidence="1">
    <name type="scientific">Candidatus Methanophaga sp. ANME-1 ERB7</name>
    <dbReference type="NCBI Taxonomy" id="2759913"/>
    <lineage>
        <taxon>Archaea</taxon>
        <taxon>Methanobacteriati</taxon>
        <taxon>Methanobacteriota</taxon>
        <taxon>Stenosarchaea group</taxon>
        <taxon>Methanomicrobia</taxon>
        <taxon>Candidatus Methanophagales</taxon>
        <taxon>Candidatus Methanophagaceae</taxon>
        <taxon>Candidatus Methanophaga</taxon>
    </lineage>
</organism>
<dbReference type="AlphaFoldDB" id="A0A7G9Z3B2"/>
<reference evidence="1" key="1">
    <citation type="submission" date="2020-06" db="EMBL/GenBank/DDBJ databases">
        <title>Unique genomic features of the anaerobic methanotrophic archaea.</title>
        <authorList>
            <person name="Chadwick G.L."/>
            <person name="Skennerton C.T."/>
            <person name="Laso-Perez R."/>
            <person name="Leu A.O."/>
            <person name="Speth D.R."/>
            <person name="Yu H."/>
            <person name="Morgan-Lang C."/>
            <person name="Hatzenpichler R."/>
            <person name="Goudeau D."/>
            <person name="Malmstrom R."/>
            <person name="Brazelton W.J."/>
            <person name="Woyke T."/>
            <person name="Hallam S.J."/>
            <person name="Tyson G.W."/>
            <person name="Wegener G."/>
            <person name="Boetius A."/>
            <person name="Orphan V."/>
        </authorList>
    </citation>
    <scope>NUCLEOTIDE SEQUENCE</scope>
</reference>
<accession>A0A7G9Z3B2</accession>
<dbReference type="EMBL" id="MT631591">
    <property type="protein sequence ID" value="QNO54746.1"/>
    <property type="molecule type" value="Genomic_DNA"/>
</dbReference>
<name>A0A7G9Z3B2_9EURY</name>
<proteinExistence type="predicted"/>
<sequence length="320" mass="35396">MIKGWLTAVSAALIFILLGIVCSVAYSPLSDAPESSPTMQVSAQNTSDINSSAELLYFVERLLTYPSYPLSKPVAILPGELPSNLSVDIPIPSDAAVIGSLVRYEGIYEQVEIILDVPMERNEVFAFYRDSLKDAGWNETEDFYPHERSGFISSVESESVIFCRYEDKGPTIEIRVHNLATAAGNVSDVRLHVDTDPQTWRCVKSSFKPFGDDRVEIIPPLKPPEGAMLGGRSSGGGEGRWQVDADIETELNVSELNTHYQEQLLEADWVLNDGGDTDTIAWSTWSFTDESGDPWSGVFLVSEAGRENTRFLYLMVHACQ</sequence>
<evidence type="ECO:0000313" key="1">
    <source>
        <dbReference type="EMBL" id="QNO54746.1"/>
    </source>
</evidence>
<protein>
    <submittedName>
        <fullName evidence="1">Uncharacterized protein</fullName>
    </submittedName>
</protein>